<evidence type="ECO:0000313" key="1">
    <source>
        <dbReference type="EMBL" id="KAI4822445.1"/>
    </source>
</evidence>
<sequence>WEPVLLQRERWRKDGEGEKDRLERVRKMDGWAAASSTARHPPPSPPLCTANHSVPAPMFPPSSNNQEPSDMAASNIHNSHTATRGSLLR</sequence>
<evidence type="ECO:0000313" key="2">
    <source>
        <dbReference type="Proteomes" id="UP001057452"/>
    </source>
</evidence>
<reference evidence="1" key="1">
    <citation type="submission" date="2022-05" db="EMBL/GenBank/DDBJ databases">
        <title>Chromosome-level genome of Chaenocephalus aceratus.</title>
        <authorList>
            <person name="Park H."/>
        </authorList>
    </citation>
    <scope>NUCLEOTIDE SEQUENCE</scope>
    <source>
        <strain evidence="1">KU_202001</strain>
    </source>
</reference>
<protein>
    <submittedName>
        <fullName evidence="1">Uncharacterized protein</fullName>
    </submittedName>
</protein>
<comment type="caution">
    <text evidence="1">The sequence shown here is derived from an EMBL/GenBank/DDBJ whole genome shotgun (WGS) entry which is preliminary data.</text>
</comment>
<keyword evidence="2" id="KW-1185">Reference proteome</keyword>
<feature type="non-terminal residue" evidence="1">
    <location>
        <position position="1"/>
    </location>
</feature>
<gene>
    <name evidence="1" type="ORF">KUCAC02_007996</name>
</gene>
<dbReference type="EMBL" id="CM043792">
    <property type="protein sequence ID" value="KAI4822445.1"/>
    <property type="molecule type" value="Genomic_DNA"/>
</dbReference>
<proteinExistence type="predicted"/>
<name>A0ACB9X8R8_CHAAC</name>
<feature type="non-terminal residue" evidence="1">
    <location>
        <position position="89"/>
    </location>
</feature>
<dbReference type="Proteomes" id="UP001057452">
    <property type="component" value="Chromosome 8"/>
</dbReference>
<accession>A0ACB9X8R8</accession>
<organism evidence="1 2">
    <name type="scientific">Chaenocephalus aceratus</name>
    <name type="common">Blackfin icefish</name>
    <name type="synonym">Chaenichthys aceratus</name>
    <dbReference type="NCBI Taxonomy" id="36190"/>
    <lineage>
        <taxon>Eukaryota</taxon>
        <taxon>Metazoa</taxon>
        <taxon>Chordata</taxon>
        <taxon>Craniata</taxon>
        <taxon>Vertebrata</taxon>
        <taxon>Euteleostomi</taxon>
        <taxon>Actinopterygii</taxon>
        <taxon>Neopterygii</taxon>
        <taxon>Teleostei</taxon>
        <taxon>Neoteleostei</taxon>
        <taxon>Acanthomorphata</taxon>
        <taxon>Eupercaria</taxon>
        <taxon>Perciformes</taxon>
        <taxon>Notothenioidei</taxon>
        <taxon>Channichthyidae</taxon>
        <taxon>Chaenocephalus</taxon>
    </lineage>
</organism>